<accession>A0A1W6MXY5</accession>
<dbReference type="EMBL" id="CP019948">
    <property type="protein sequence ID" value="ARN82376.1"/>
    <property type="molecule type" value="Genomic_DNA"/>
</dbReference>
<protein>
    <submittedName>
        <fullName evidence="3">DNA mismatch repair protein MutS</fullName>
    </submittedName>
</protein>
<keyword evidence="4" id="KW-1185">Reference proteome</keyword>
<dbReference type="Pfam" id="PF01713">
    <property type="entry name" value="Smr"/>
    <property type="match status" value="1"/>
</dbReference>
<dbReference type="STRING" id="655015.B1812_16245"/>
<dbReference type="SUPFAM" id="SSF160443">
    <property type="entry name" value="SMR domain-like"/>
    <property type="match status" value="1"/>
</dbReference>
<sequence length="184" mass="20027">MDRGREGRRAGKLSALDLELWSAVTADVKPYRDRPVTPKPASPPPARSADAAAAPRLAPLPQKRPEPPMTIDEATRRKLKRGRLDVDAKLDLHGFRQQEAHAALLDFLRRAQARGARLAIVVTGKGFGRADGGVLRRLAPLWLQGPGLRDIVVGFGEASRRHGGEGALYVRLRRADRGSGASRI</sequence>
<dbReference type="OrthoDB" id="7165597at2"/>
<feature type="domain" description="Smr" evidence="2">
    <location>
        <begin position="90"/>
        <end position="173"/>
    </location>
</feature>
<dbReference type="Proteomes" id="UP000193978">
    <property type="component" value="Chromosome"/>
</dbReference>
<reference evidence="3 4" key="1">
    <citation type="submission" date="2017-02" db="EMBL/GenBank/DDBJ databases">
        <authorList>
            <person name="Peterson S.W."/>
        </authorList>
    </citation>
    <scope>NUCLEOTIDE SEQUENCE [LARGE SCALE GENOMIC DNA]</scope>
    <source>
        <strain evidence="3 4">S285</strain>
    </source>
</reference>
<dbReference type="RefSeq" id="WP_085772503.1">
    <property type="nucleotide sequence ID" value="NZ_AP027149.1"/>
</dbReference>
<evidence type="ECO:0000259" key="2">
    <source>
        <dbReference type="PROSITE" id="PS50828"/>
    </source>
</evidence>
<dbReference type="KEGG" id="mbry:B1812_16245"/>
<dbReference type="InterPro" id="IPR036063">
    <property type="entry name" value="Smr_dom_sf"/>
</dbReference>
<proteinExistence type="predicted"/>
<organism evidence="3 4">
    <name type="scientific">Methylocystis bryophila</name>
    <dbReference type="NCBI Taxonomy" id="655015"/>
    <lineage>
        <taxon>Bacteria</taxon>
        <taxon>Pseudomonadati</taxon>
        <taxon>Pseudomonadota</taxon>
        <taxon>Alphaproteobacteria</taxon>
        <taxon>Hyphomicrobiales</taxon>
        <taxon>Methylocystaceae</taxon>
        <taxon>Methylocystis</taxon>
    </lineage>
</organism>
<name>A0A1W6MXY5_9HYPH</name>
<feature type="region of interest" description="Disordered" evidence="1">
    <location>
        <begin position="29"/>
        <end position="69"/>
    </location>
</feature>
<evidence type="ECO:0000256" key="1">
    <source>
        <dbReference type="SAM" id="MobiDB-lite"/>
    </source>
</evidence>
<dbReference type="PANTHER" id="PTHR35562:SF2">
    <property type="entry name" value="DNA ENDONUCLEASE SMRA-RELATED"/>
    <property type="match status" value="1"/>
</dbReference>
<dbReference type="PANTHER" id="PTHR35562">
    <property type="entry name" value="DNA ENDONUCLEASE SMRA-RELATED"/>
    <property type="match status" value="1"/>
</dbReference>
<dbReference type="SMART" id="SM00463">
    <property type="entry name" value="SMR"/>
    <property type="match status" value="1"/>
</dbReference>
<feature type="compositionally biased region" description="Low complexity" evidence="1">
    <location>
        <begin position="47"/>
        <end position="61"/>
    </location>
</feature>
<dbReference type="PROSITE" id="PS50828">
    <property type="entry name" value="SMR"/>
    <property type="match status" value="1"/>
</dbReference>
<dbReference type="AlphaFoldDB" id="A0A1W6MXY5"/>
<evidence type="ECO:0000313" key="3">
    <source>
        <dbReference type="EMBL" id="ARN82376.1"/>
    </source>
</evidence>
<feature type="compositionally biased region" description="Pro residues" evidence="1">
    <location>
        <begin position="37"/>
        <end position="46"/>
    </location>
</feature>
<gene>
    <name evidence="3" type="ORF">B1812_16245</name>
</gene>
<evidence type="ECO:0000313" key="4">
    <source>
        <dbReference type="Proteomes" id="UP000193978"/>
    </source>
</evidence>
<dbReference type="InterPro" id="IPR002625">
    <property type="entry name" value="Smr_dom"/>
</dbReference>
<dbReference type="Gene3D" id="3.30.1370.110">
    <property type="match status" value="1"/>
</dbReference>